<dbReference type="PANTHER" id="PTHR33744">
    <property type="entry name" value="CARBOHYDRATE DIACID REGULATOR"/>
    <property type="match status" value="1"/>
</dbReference>
<gene>
    <name evidence="5" type="ORF">E4099_01440</name>
</gene>
<feature type="domain" description="CdaR GGDEF-like" evidence="4">
    <location>
        <begin position="182"/>
        <end position="294"/>
    </location>
</feature>
<dbReference type="InterPro" id="IPR025736">
    <property type="entry name" value="PucR_C-HTH_dom"/>
</dbReference>
<comment type="caution">
    <text evidence="5">The sequence shown here is derived from an EMBL/GenBank/DDBJ whole genome shotgun (WGS) entry which is preliminary data.</text>
</comment>
<dbReference type="InterPro" id="IPR042070">
    <property type="entry name" value="PucR_C-HTH_sf"/>
</dbReference>
<evidence type="ECO:0000313" key="6">
    <source>
        <dbReference type="Proteomes" id="UP000297948"/>
    </source>
</evidence>
<sequence>MTDPLRRAPVGTAALQELIEELAESLRRSVALDDPLVRLICSSRHFDDADPTRIHSLLQGRASGDVTRHVLDQGVARWSKPGFLKGRDDLGLLPRYCVPLRERGHFLGLLMVIAPDASLTPEETEAIARATPAIAAQMYADHVLADAEKTREQELLLALLGSSPAARAESRRRLLDEALLADAPHAVVSIVQVTRSHASPGQVGTALRGALEGLARTRSAPRAFAVTSDRAVLLQLADRPLGQEALRQQSTRVLEALGTYLDASAAPVIGIGGHQTGLSDAWTSYEQALVAVRAARRMPELKGIGSWEELGEFAVLLQLPDRALNESLLPHPLRALLESSGRHLLETTLRCFLEQAGSIPRTAEALRIHRTSLYYRLRQIQKITGLDLNNGTDRITLHLGLRIRELLPPDAFGDDGQGQASPPSTDLASRGHLGGPSLGADPQGPRGASVRRERQRQPQRTRARGDQAGQSAVAGDRGQGAHRGGQQRADLLGAGCAAD</sequence>
<protein>
    <submittedName>
        <fullName evidence="5">Transcriptional regulator</fullName>
    </submittedName>
</protein>
<evidence type="ECO:0000256" key="2">
    <source>
        <dbReference type="SAM" id="MobiDB-lite"/>
    </source>
</evidence>
<dbReference type="Gene3D" id="1.10.10.2840">
    <property type="entry name" value="PucR C-terminal helix-turn-helix domain"/>
    <property type="match status" value="1"/>
</dbReference>
<keyword evidence="6" id="KW-1185">Reference proteome</keyword>
<organism evidence="5 6">
    <name type="scientific">Streptomyces palmae</name>
    <dbReference type="NCBI Taxonomy" id="1701085"/>
    <lineage>
        <taxon>Bacteria</taxon>
        <taxon>Bacillati</taxon>
        <taxon>Actinomycetota</taxon>
        <taxon>Actinomycetes</taxon>
        <taxon>Kitasatosporales</taxon>
        <taxon>Streptomycetaceae</taxon>
        <taxon>Streptomyces</taxon>
    </lineage>
</organism>
<name>A0A4Z0HGS9_9ACTN</name>
<dbReference type="OrthoDB" id="4534407at2"/>
<feature type="region of interest" description="Disordered" evidence="2">
    <location>
        <begin position="410"/>
        <end position="499"/>
    </location>
</feature>
<dbReference type="Pfam" id="PF13556">
    <property type="entry name" value="HTH_30"/>
    <property type="match status" value="1"/>
</dbReference>
<evidence type="ECO:0000259" key="3">
    <source>
        <dbReference type="Pfam" id="PF13556"/>
    </source>
</evidence>
<evidence type="ECO:0000313" key="5">
    <source>
        <dbReference type="EMBL" id="TGB18798.1"/>
    </source>
</evidence>
<dbReference type="InterPro" id="IPR051448">
    <property type="entry name" value="CdaR-like_regulators"/>
</dbReference>
<dbReference type="PANTHER" id="PTHR33744:SF1">
    <property type="entry name" value="DNA-BINDING TRANSCRIPTIONAL ACTIVATOR ADER"/>
    <property type="match status" value="1"/>
</dbReference>
<evidence type="ECO:0000259" key="4">
    <source>
        <dbReference type="Pfam" id="PF17853"/>
    </source>
</evidence>
<proteinExistence type="inferred from homology"/>
<dbReference type="RefSeq" id="WP_135337032.1">
    <property type="nucleotide sequence ID" value="NZ_JBHLTX010000017.1"/>
</dbReference>
<dbReference type="EMBL" id="SRID01000005">
    <property type="protein sequence ID" value="TGB18798.1"/>
    <property type="molecule type" value="Genomic_DNA"/>
</dbReference>
<dbReference type="Proteomes" id="UP000297948">
    <property type="component" value="Unassembled WGS sequence"/>
</dbReference>
<feature type="domain" description="PucR C-terminal helix-turn-helix" evidence="3">
    <location>
        <begin position="347"/>
        <end position="403"/>
    </location>
</feature>
<reference evidence="5 6" key="1">
    <citation type="submission" date="2019-03" db="EMBL/GenBank/DDBJ databases">
        <authorList>
            <person name="Gonzalez-Pimentel J.L."/>
        </authorList>
    </citation>
    <scope>NUCLEOTIDE SEQUENCE [LARGE SCALE GENOMIC DNA]</scope>
    <source>
        <strain evidence="5 6">JCM 31289</strain>
    </source>
</reference>
<dbReference type="Pfam" id="PF17853">
    <property type="entry name" value="GGDEF_2"/>
    <property type="match status" value="1"/>
</dbReference>
<evidence type="ECO:0000256" key="1">
    <source>
        <dbReference type="ARBA" id="ARBA00006754"/>
    </source>
</evidence>
<feature type="compositionally biased region" description="Polar residues" evidence="2">
    <location>
        <begin position="418"/>
        <end position="427"/>
    </location>
</feature>
<dbReference type="InterPro" id="IPR041522">
    <property type="entry name" value="CdaR_GGDEF"/>
</dbReference>
<accession>A0A4Z0HGS9</accession>
<dbReference type="AlphaFoldDB" id="A0A4Z0HGS9"/>
<comment type="similarity">
    <text evidence="1">Belongs to the CdaR family.</text>
</comment>